<keyword evidence="2 4" id="KW-0732">Signal</keyword>
<feature type="signal peptide" evidence="4">
    <location>
        <begin position="1"/>
        <end position="22"/>
    </location>
</feature>
<sequence>MNNRILLLLVVCGIAFSTQLFSQDEKKYIGAIQNESDVPEYTLPDLLTTFSGKKIKTVKTWENRRRPELIKFFEENIYGKIPTPAEPIKKTFRVLNVDTTFLEGLCTKKRVMVTLSNSKGAVRMNMVVFTPNHLKGPFPAIYMGHTNVDGNGPELTNPQRYGQLNMGAPIRQMMLRGIALVASDTGGLVDGNKKDAEVLDGKIVDLFFQPGQTNTKNDEWGIMSIWAYSLSCGMDYLETDDDINSKQVAVLGCSVIGKTSLWAAALDQRFGMVLSATSGHGGDALWRRQFGETLDNMCEWLPRWIARNAQKYKGKINEMPVDQHMLLACIAPRPVFISSGQYDLWADGRGAYLGAYHAMPVYKMYGQNVAFKSEEQPKVNKTILKSAIGYEMRTAFHGLQWEDWENYMKFMEYHFMKIEPRSTHEIYYPDNKLLDHYPYKLSDKHIVK</sequence>
<evidence type="ECO:0000256" key="3">
    <source>
        <dbReference type="ARBA" id="ARBA00022801"/>
    </source>
</evidence>
<dbReference type="OrthoDB" id="9809261at2"/>
<dbReference type="InterPro" id="IPR029058">
    <property type="entry name" value="AB_hydrolase_fold"/>
</dbReference>
<dbReference type="STRING" id="1484053.SAMN05444274_101610"/>
<dbReference type="SUPFAM" id="SSF53474">
    <property type="entry name" value="alpha/beta-Hydrolases"/>
    <property type="match status" value="1"/>
</dbReference>
<name>A0A1M4U8R1_9BACT</name>
<keyword evidence="1" id="KW-0719">Serine esterase</keyword>
<feature type="domain" description="4-O-methyl-glucuronoyl methylesterase-like" evidence="5">
    <location>
        <begin position="216"/>
        <end position="366"/>
    </location>
</feature>
<evidence type="ECO:0000256" key="2">
    <source>
        <dbReference type="ARBA" id="ARBA00022729"/>
    </source>
</evidence>
<dbReference type="Pfam" id="PF22244">
    <property type="entry name" value="GCE_fung"/>
    <property type="match status" value="1"/>
</dbReference>
<evidence type="ECO:0000256" key="1">
    <source>
        <dbReference type="ARBA" id="ARBA00022487"/>
    </source>
</evidence>
<dbReference type="GO" id="GO:0052689">
    <property type="term" value="F:carboxylic ester hydrolase activity"/>
    <property type="evidence" value="ECO:0007669"/>
    <property type="project" value="UniProtKB-KW"/>
</dbReference>
<organism evidence="6 7">
    <name type="scientific">Mariniphaga anaerophila</name>
    <dbReference type="NCBI Taxonomy" id="1484053"/>
    <lineage>
        <taxon>Bacteria</taxon>
        <taxon>Pseudomonadati</taxon>
        <taxon>Bacteroidota</taxon>
        <taxon>Bacteroidia</taxon>
        <taxon>Marinilabiliales</taxon>
        <taxon>Prolixibacteraceae</taxon>
        <taxon>Mariniphaga</taxon>
    </lineage>
</organism>
<keyword evidence="7" id="KW-1185">Reference proteome</keyword>
<evidence type="ECO:0000313" key="6">
    <source>
        <dbReference type="EMBL" id="SHE53074.1"/>
    </source>
</evidence>
<dbReference type="EMBL" id="FQUM01000001">
    <property type="protein sequence ID" value="SHE53074.1"/>
    <property type="molecule type" value="Genomic_DNA"/>
</dbReference>
<keyword evidence="3" id="KW-0378">Hydrolase</keyword>
<evidence type="ECO:0000313" key="7">
    <source>
        <dbReference type="Proteomes" id="UP000184164"/>
    </source>
</evidence>
<dbReference type="InterPro" id="IPR054579">
    <property type="entry name" value="GCE-like_dom"/>
</dbReference>
<accession>A0A1M4U8R1</accession>
<evidence type="ECO:0000256" key="4">
    <source>
        <dbReference type="SAM" id="SignalP"/>
    </source>
</evidence>
<dbReference type="AlphaFoldDB" id="A0A1M4U8R1"/>
<protein>
    <recommendedName>
        <fullName evidence="5">4-O-methyl-glucuronoyl methylesterase-like domain-containing protein</fullName>
    </recommendedName>
</protein>
<dbReference type="Gene3D" id="3.40.50.1820">
    <property type="entry name" value="alpha/beta hydrolase"/>
    <property type="match status" value="1"/>
</dbReference>
<gene>
    <name evidence="6" type="ORF">SAMN05444274_101610</name>
</gene>
<proteinExistence type="predicted"/>
<dbReference type="RefSeq" id="WP_072998742.1">
    <property type="nucleotide sequence ID" value="NZ_FQUM01000001.1"/>
</dbReference>
<evidence type="ECO:0000259" key="5">
    <source>
        <dbReference type="Pfam" id="PF22244"/>
    </source>
</evidence>
<reference evidence="6 7" key="1">
    <citation type="submission" date="2016-11" db="EMBL/GenBank/DDBJ databases">
        <authorList>
            <person name="Jaros S."/>
            <person name="Januszkiewicz K."/>
            <person name="Wedrychowicz H."/>
        </authorList>
    </citation>
    <scope>NUCLEOTIDE SEQUENCE [LARGE SCALE GENOMIC DNA]</scope>
    <source>
        <strain evidence="6 7">DSM 26910</strain>
    </source>
</reference>
<feature type="chain" id="PRO_5012861059" description="4-O-methyl-glucuronoyl methylesterase-like domain-containing protein" evidence="4">
    <location>
        <begin position="23"/>
        <end position="448"/>
    </location>
</feature>
<dbReference type="Proteomes" id="UP000184164">
    <property type="component" value="Unassembled WGS sequence"/>
</dbReference>